<reference evidence="13 14" key="1">
    <citation type="journal article" date="2019" name="Int. J. Syst. Evol. Microbiol.">
        <title>Limnobaculum parvum gen. nov., sp. nov., isolated from a freshwater lake.</title>
        <authorList>
            <person name="Baek C."/>
            <person name="Shin S.K."/>
            <person name="Yi H."/>
        </authorList>
    </citation>
    <scope>NUCLEOTIDE SEQUENCE [LARGE SCALE GENOMIC DNA]</scope>
    <source>
        <strain evidence="13 14">HYN0051</strain>
    </source>
</reference>
<evidence type="ECO:0000256" key="3">
    <source>
        <dbReference type="ARBA" id="ARBA00022448"/>
    </source>
</evidence>
<dbReference type="Proteomes" id="UP000244908">
    <property type="component" value="Chromosome"/>
</dbReference>
<name>A0A2Y9TV22_9GAMM</name>
<dbReference type="Gene3D" id="2.40.30.170">
    <property type="match status" value="1"/>
</dbReference>
<keyword evidence="8" id="KW-0812">Transmembrane</keyword>
<dbReference type="InterPro" id="IPR058626">
    <property type="entry name" value="MdtA-like_b-barrel"/>
</dbReference>
<dbReference type="FunFam" id="2.40.420.20:FF:000001">
    <property type="entry name" value="Efflux RND transporter periplasmic adaptor subunit"/>
    <property type="match status" value="1"/>
</dbReference>
<evidence type="ECO:0000259" key="10">
    <source>
        <dbReference type="Pfam" id="PF25917"/>
    </source>
</evidence>
<feature type="domain" description="Multidrug resistance protein MdtA-like beta-barrel" evidence="11">
    <location>
        <begin position="229"/>
        <end position="313"/>
    </location>
</feature>
<comment type="similarity">
    <text evidence="2">Belongs to the membrane fusion protein (MFP) (TC 8.A.1) family.</text>
</comment>
<feature type="domain" description="Multidrug resistance protein MdtA-like barrel-sandwich hybrid" evidence="10">
    <location>
        <begin position="82"/>
        <end position="225"/>
    </location>
</feature>
<dbReference type="NCBIfam" id="TIGR01730">
    <property type="entry name" value="RND_mfp"/>
    <property type="match status" value="1"/>
</dbReference>
<dbReference type="OrthoDB" id="9783047at2"/>
<evidence type="ECO:0000313" key="14">
    <source>
        <dbReference type="Proteomes" id="UP000244908"/>
    </source>
</evidence>
<dbReference type="GO" id="GO:0015562">
    <property type="term" value="F:efflux transmembrane transporter activity"/>
    <property type="evidence" value="ECO:0007669"/>
    <property type="project" value="TreeGrafter"/>
</dbReference>
<evidence type="ECO:0000256" key="8">
    <source>
        <dbReference type="SAM" id="Phobius"/>
    </source>
</evidence>
<sequence length="407" mass="44077">MTLQFKRLLRPLPLITIAIVATGVWLFWHSSNTVRVPGVTKSSQPTGGGRHNMPLPPVQIATASVQNIPRYLSGLGTVTAANTVTVRNRVDGQIMAIHFTEGQDVNAGDLLVEIDPRPYQVQLTQAEGQRLNIQATLSNAKRDLARYQKLIKTNMVSQQQLDTQQALVRQSEGSLKSAQGAVDSANLQLTYSKVTAPISGRVGLKLVDVGNYVSSGDSTGLVVITQTHPIDVLFALPETDLHAILPAYNQGKSLPVEAWDRGNKQLISTGALLSLDNQIDATTGTIKLKARFTNQDNLLFPNQFVNAKIKVDTIDNAIVIPAAAIQTGNNENFVWMINDENKVSKQPVTVGFRSGESVVVTQGVEAGKRVVTDGVDRLKQDMQVEVVTPQSLSAPNAKSPRQPQDAK</sequence>
<evidence type="ECO:0000256" key="6">
    <source>
        <dbReference type="ARBA" id="ARBA00023136"/>
    </source>
</evidence>
<evidence type="ECO:0000259" key="9">
    <source>
        <dbReference type="Pfam" id="PF25876"/>
    </source>
</evidence>
<dbReference type="InterPro" id="IPR006143">
    <property type="entry name" value="RND_pump_MFP"/>
</dbReference>
<accession>A0A2Y9TV22</accession>
<dbReference type="Gene3D" id="1.10.287.470">
    <property type="entry name" value="Helix hairpin bin"/>
    <property type="match status" value="1"/>
</dbReference>
<dbReference type="SUPFAM" id="SSF111369">
    <property type="entry name" value="HlyD-like secretion proteins"/>
    <property type="match status" value="1"/>
</dbReference>
<dbReference type="AlphaFoldDB" id="A0A2Y9TV22"/>
<dbReference type="InterPro" id="IPR058627">
    <property type="entry name" value="MdtA-like_C"/>
</dbReference>
<dbReference type="InterPro" id="IPR058624">
    <property type="entry name" value="MdtA-like_HH"/>
</dbReference>
<evidence type="ECO:0000313" key="13">
    <source>
        <dbReference type="EMBL" id="AWH87436.1"/>
    </source>
</evidence>
<proteinExistence type="inferred from homology"/>
<keyword evidence="5" id="KW-0997">Cell inner membrane</keyword>
<dbReference type="Pfam" id="PF25876">
    <property type="entry name" value="HH_MFP_RND"/>
    <property type="match status" value="1"/>
</dbReference>
<evidence type="ECO:0000256" key="2">
    <source>
        <dbReference type="ARBA" id="ARBA00009477"/>
    </source>
</evidence>
<dbReference type="Pfam" id="PF25944">
    <property type="entry name" value="Beta-barrel_RND"/>
    <property type="match status" value="1"/>
</dbReference>
<comment type="subcellular location">
    <subcellularLocation>
        <location evidence="1">Cell inner membrane</location>
    </subcellularLocation>
</comment>
<dbReference type="PANTHER" id="PTHR30469">
    <property type="entry name" value="MULTIDRUG RESISTANCE PROTEIN MDTA"/>
    <property type="match status" value="1"/>
</dbReference>
<keyword evidence="6 8" id="KW-0472">Membrane</keyword>
<dbReference type="Pfam" id="PF25917">
    <property type="entry name" value="BSH_RND"/>
    <property type="match status" value="1"/>
</dbReference>
<protein>
    <submittedName>
        <fullName evidence="13">Multidrug transporter subunit MdtA</fullName>
    </submittedName>
</protein>
<dbReference type="GO" id="GO:0005886">
    <property type="term" value="C:plasma membrane"/>
    <property type="evidence" value="ECO:0007669"/>
    <property type="project" value="UniProtKB-SubCell"/>
</dbReference>
<feature type="compositionally biased region" description="Polar residues" evidence="7">
    <location>
        <begin position="388"/>
        <end position="407"/>
    </location>
</feature>
<organism evidence="13 14">
    <name type="scientific">Limnobaculum parvum</name>
    <dbReference type="NCBI Taxonomy" id="2172103"/>
    <lineage>
        <taxon>Bacteria</taxon>
        <taxon>Pseudomonadati</taxon>
        <taxon>Pseudomonadota</taxon>
        <taxon>Gammaproteobacteria</taxon>
        <taxon>Enterobacterales</taxon>
        <taxon>Budviciaceae</taxon>
        <taxon>Limnobaculum</taxon>
    </lineage>
</organism>
<evidence type="ECO:0000256" key="5">
    <source>
        <dbReference type="ARBA" id="ARBA00022519"/>
    </source>
</evidence>
<keyword evidence="14" id="KW-1185">Reference proteome</keyword>
<keyword evidence="3" id="KW-0813">Transport</keyword>
<feature type="transmembrane region" description="Helical" evidence="8">
    <location>
        <begin position="12"/>
        <end position="28"/>
    </location>
</feature>
<gene>
    <name evidence="13" type="ORF">HYN51_01985</name>
</gene>
<dbReference type="EMBL" id="CP029185">
    <property type="protein sequence ID" value="AWH87436.1"/>
    <property type="molecule type" value="Genomic_DNA"/>
</dbReference>
<evidence type="ECO:0000256" key="7">
    <source>
        <dbReference type="SAM" id="MobiDB-lite"/>
    </source>
</evidence>
<dbReference type="Pfam" id="PF25967">
    <property type="entry name" value="RND-MFP_C"/>
    <property type="match status" value="1"/>
</dbReference>
<evidence type="ECO:0000259" key="12">
    <source>
        <dbReference type="Pfam" id="PF25967"/>
    </source>
</evidence>
<dbReference type="Gene3D" id="2.40.420.20">
    <property type="match status" value="1"/>
</dbReference>
<keyword evidence="4" id="KW-1003">Cell membrane</keyword>
<dbReference type="Gene3D" id="2.40.50.100">
    <property type="match status" value="1"/>
</dbReference>
<feature type="domain" description="Multidrug resistance protein MdtA-like C-terminal permuted SH3" evidence="12">
    <location>
        <begin position="316"/>
        <end position="377"/>
    </location>
</feature>
<feature type="domain" description="Multidrug resistance protein MdtA-like alpha-helical hairpin" evidence="9">
    <location>
        <begin position="122"/>
        <end position="192"/>
    </location>
</feature>
<evidence type="ECO:0000256" key="1">
    <source>
        <dbReference type="ARBA" id="ARBA00004533"/>
    </source>
</evidence>
<dbReference type="InterPro" id="IPR058625">
    <property type="entry name" value="MdtA-like_BSH"/>
</dbReference>
<evidence type="ECO:0000259" key="11">
    <source>
        <dbReference type="Pfam" id="PF25944"/>
    </source>
</evidence>
<dbReference type="PANTHER" id="PTHR30469:SF12">
    <property type="entry name" value="MULTIDRUG RESISTANCE PROTEIN MDTA"/>
    <property type="match status" value="1"/>
</dbReference>
<dbReference type="FunFam" id="2.40.30.170:FF:000006">
    <property type="entry name" value="Multidrug resistance protein MdtA"/>
    <property type="match status" value="1"/>
</dbReference>
<keyword evidence="8" id="KW-1133">Transmembrane helix</keyword>
<dbReference type="RefSeq" id="WP_108899524.1">
    <property type="nucleotide sequence ID" value="NZ_CP029185.2"/>
</dbReference>
<evidence type="ECO:0000256" key="4">
    <source>
        <dbReference type="ARBA" id="ARBA00022475"/>
    </source>
</evidence>
<dbReference type="NCBIfam" id="NF008589">
    <property type="entry name" value="PRK11556.1"/>
    <property type="match status" value="1"/>
</dbReference>
<feature type="region of interest" description="Disordered" evidence="7">
    <location>
        <begin position="386"/>
        <end position="407"/>
    </location>
</feature>
<dbReference type="KEGG" id="lpv:HYN51_01985"/>
<dbReference type="GO" id="GO:1990281">
    <property type="term" value="C:efflux pump complex"/>
    <property type="evidence" value="ECO:0007669"/>
    <property type="project" value="TreeGrafter"/>
</dbReference>